<accession>A0AAV9ITZ3</accession>
<sequence length="130" mass="13575">MAYTSTGTGHQTAGRLLFVGVAVRPATRAQRVNGLTRLPPTAPRAAGAPLGPRTARRASCVSKRASLQMAAGGGSGGGPEQRGFGFSLHAEQLNGRVAMFFFMVGLITEFASGQTMPQQIAYLFHTLGIV</sequence>
<organism evidence="1 3">
    <name type="scientific">Cyanidium caldarium</name>
    <name type="common">Red alga</name>
    <dbReference type="NCBI Taxonomy" id="2771"/>
    <lineage>
        <taxon>Eukaryota</taxon>
        <taxon>Rhodophyta</taxon>
        <taxon>Bangiophyceae</taxon>
        <taxon>Cyanidiales</taxon>
        <taxon>Cyanidiaceae</taxon>
        <taxon>Cyanidium</taxon>
    </lineage>
</organism>
<dbReference type="AlphaFoldDB" id="A0AAV9ITZ3"/>
<reference evidence="1 3" key="1">
    <citation type="submission" date="2022-07" db="EMBL/GenBank/DDBJ databases">
        <title>Genome-wide signatures of adaptation to extreme environments.</title>
        <authorList>
            <person name="Cho C.H."/>
            <person name="Yoon H.S."/>
        </authorList>
    </citation>
    <scope>NUCLEOTIDE SEQUENCE [LARGE SCALE GENOMIC DNA]</scope>
    <source>
        <strain evidence="1 3">DBV 063 E5</strain>
    </source>
</reference>
<protein>
    <recommendedName>
        <fullName evidence="4">High light inducible protein</fullName>
    </recommendedName>
</protein>
<name>A0AAV9ITZ3_CYACA</name>
<comment type="caution">
    <text evidence="1">The sequence shown here is derived from an EMBL/GenBank/DDBJ whole genome shotgun (WGS) entry which is preliminary data.</text>
</comment>
<evidence type="ECO:0000313" key="2">
    <source>
        <dbReference type="EMBL" id="KAK4535572.1"/>
    </source>
</evidence>
<proteinExistence type="predicted"/>
<evidence type="ECO:0000313" key="3">
    <source>
        <dbReference type="Proteomes" id="UP001301350"/>
    </source>
</evidence>
<dbReference type="EMBL" id="JANCYW010000005">
    <property type="protein sequence ID" value="KAK4535570.1"/>
    <property type="molecule type" value="Genomic_DNA"/>
</dbReference>
<evidence type="ECO:0008006" key="4">
    <source>
        <dbReference type="Google" id="ProtNLM"/>
    </source>
</evidence>
<dbReference type="Proteomes" id="UP001301350">
    <property type="component" value="Unassembled WGS sequence"/>
</dbReference>
<dbReference type="SUPFAM" id="SSF103511">
    <property type="entry name" value="Chlorophyll a-b binding protein"/>
    <property type="match status" value="1"/>
</dbReference>
<dbReference type="EMBL" id="JANCYW010000005">
    <property type="protein sequence ID" value="KAK4535572.1"/>
    <property type="molecule type" value="Genomic_DNA"/>
</dbReference>
<evidence type="ECO:0000313" key="1">
    <source>
        <dbReference type="EMBL" id="KAK4535570.1"/>
    </source>
</evidence>
<keyword evidence="3" id="KW-1185">Reference proteome</keyword>
<gene>
    <name evidence="1" type="ORF">CDCA_CDCA05G1595</name>
    <name evidence="2" type="ORF">CDCA_CDCA05G1597</name>
</gene>